<dbReference type="RefSeq" id="WP_177319691.1">
    <property type="nucleotide sequence ID" value="NZ_BOMT01000096.1"/>
</dbReference>
<proteinExistence type="predicted"/>
<gene>
    <name evidence="2" type="ORF">SAMN05421541_104582</name>
</gene>
<dbReference type="EMBL" id="FONV01000004">
    <property type="protein sequence ID" value="SFE94032.1"/>
    <property type="molecule type" value="Genomic_DNA"/>
</dbReference>
<dbReference type="Pfam" id="PF07238">
    <property type="entry name" value="PilZ"/>
    <property type="match status" value="1"/>
</dbReference>
<evidence type="ECO:0000259" key="1">
    <source>
        <dbReference type="Pfam" id="PF07238"/>
    </source>
</evidence>
<organism evidence="2 3">
    <name type="scientific">Actinoplanes philippinensis</name>
    <dbReference type="NCBI Taxonomy" id="35752"/>
    <lineage>
        <taxon>Bacteria</taxon>
        <taxon>Bacillati</taxon>
        <taxon>Actinomycetota</taxon>
        <taxon>Actinomycetes</taxon>
        <taxon>Micromonosporales</taxon>
        <taxon>Micromonosporaceae</taxon>
        <taxon>Actinoplanes</taxon>
    </lineage>
</organism>
<dbReference type="SUPFAM" id="SSF141371">
    <property type="entry name" value="PilZ domain-like"/>
    <property type="match status" value="1"/>
</dbReference>
<dbReference type="InterPro" id="IPR009875">
    <property type="entry name" value="PilZ_domain"/>
</dbReference>
<dbReference type="STRING" id="35752.SAMN05421541_104582"/>
<evidence type="ECO:0000313" key="3">
    <source>
        <dbReference type="Proteomes" id="UP000199645"/>
    </source>
</evidence>
<accession>A0A1I2ELX8</accession>
<dbReference type="Gene3D" id="2.40.10.220">
    <property type="entry name" value="predicted glycosyltransferase like domains"/>
    <property type="match status" value="1"/>
</dbReference>
<name>A0A1I2ELX8_9ACTN</name>
<dbReference type="AlphaFoldDB" id="A0A1I2ELX8"/>
<keyword evidence="3" id="KW-1185">Reference proteome</keyword>
<protein>
    <submittedName>
        <fullName evidence="2">PilZ domain-containing protein</fullName>
    </submittedName>
</protein>
<feature type="domain" description="PilZ" evidence="1">
    <location>
        <begin position="104"/>
        <end position="213"/>
    </location>
</feature>
<reference evidence="2 3" key="1">
    <citation type="submission" date="2016-10" db="EMBL/GenBank/DDBJ databases">
        <authorList>
            <person name="de Groot N.N."/>
        </authorList>
    </citation>
    <scope>NUCLEOTIDE SEQUENCE [LARGE SCALE GENOMIC DNA]</scope>
    <source>
        <strain evidence="2 3">DSM 43019</strain>
    </source>
</reference>
<sequence length="227" mass="24759">MIQPWALLGAEIDLHHEQPLPWNAPEVHVSFHDGQAFACRVSRCPGDLLRVEAEGRRVAAGTRVEIQWTQQSRGGFAAGTVIDAPDSEEPGVYIRIDESVAGIERRLGLRLPVRVGAVVTAPSGLELTGHTLDLSLTGARIVAFPFACRAFLQDLRHAPEEVWGAHTSVRLDLPTGVADLTCLVVSVNEDAGHVRIRFLNNDGLATEQIGAFLRVEQRRIALRGRTS</sequence>
<dbReference type="GO" id="GO:0035438">
    <property type="term" value="F:cyclic-di-GMP binding"/>
    <property type="evidence" value="ECO:0007669"/>
    <property type="project" value="InterPro"/>
</dbReference>
<dbReference type="Proteomes" id="UP000199645">
    <property type="component" value="Unassembled WGS sequence"/>
</dbReference>
<evidence type="ECO:0000313" key="2">
    <source>
        <dbReference type="EMBL" id="SFE94032.1"/>
    </source>
</evidence>